<accession>A0A8T4J7B3</accession>
<sequence>LLRGLEERVRDRRAPGRDRFGAAALRLRREPARLGAAGARRVRGQIVDLLRPRLRRLLLLSLLRCLLL</sequence>
<protein>
    <submittedName>
        <fullName evidence="1">Uncharacterized protein</fullName>
    </submittedName>
</protein>
<dbReference type="AlphaFoldDB" id="A0A8T4J7B3"/>
<proteinExistence type="predicted"/>
<keyword evidence="2" id="KW-1185">Reference proteome</keyword>
<evidence type="ECO:0000313" key="2">
    <source>
        <dbReference type="Proteomes" id="UP000675554"/>
    </source>
</evidence>
<gene>
    <name evidence="1" type="ORF">KDA82_39750</name>
</gene>
<name>A0A8T4J7B3_9ACTN</name>
<evidence type="ECO:0000313" key="1">
    <source>
        <dbReference type="EMBL" id="MBR7678973.1"/>
    </source>
</evidence>
<feature type="non-terminal residue" evidence="1">
    <location>
        <position position="1"/>
    </location>
</feature>
<reference evidence="1" key="1">
    <citation type="submission" date="2021-04" db="EMBL/GenBank/DDBJ databases">
        <title>Sequencing of actinobacteria type strains.</title>
        <authorList>
            <person name="Nguyen G.-S."/>
            <person name="Wentzel A."/>
        </authorList>
    </citation>
    <scope>NUCLEOTIDE SEQUENCE</scope>
    <source>
        <strain evidence="1">DSM 42095</strain>
    </source>
</reference>
<dbReference type="Proteomes" id="UP000675554">
    <property type="component" value="Unassembled WGS sequence"/>
</dbReference>
<dbReference type="EMBL" id="JAGSMN010002088">
    <property type="protein sequence ID" value="MBR7678973.1"/>
    <property type="molecule type" value="Genomic_DNA"/>
</dbReference>
<comment type="caution">
    <text evidence="1">The sequence shown here is derived from an EMBL/GenBank/DDBJ whole genome shotgun (WGS) entry which is preliminary data.</text>
</comment>
<organism evidence="1 2">
    <name type="scientific">Streptomyces daliensis</name>
    <dbReference type="NCBI Taxonomy" id="299421"/>
    <lineage>
        <taxon>Bacteria</taxon>
        <taxon>Bacillati</taxon>
        <taxon>Actinomycetota</taxon>
        <taxon>Actinomycetes</taxon>
        <taxon>Kitasatosporales</taxon>
        <taxon>Streptomycetaceae</taxon>
        <taxon>Streptomyces</taxon>
    </lineage>
</organism>